<keyword evidence="4" id="KW-0687">Ribonucleoprotein</keyword>
<dbReference type="Proteomes" id="UP000199572">
    <property type="component" value="Unassembled WGS sequence"/>
</dbReference>
<keyword evidence="4" id="KW-0689">Ribosomal protein</keyword>
<dbReference type="PANTHER" id="PTHR42919:SF8">
    <property type="entry name" value="N-ALPHA-ACETYLTRANSFERASE 50"/>
    <property type="match status" value="1"/>
</dbReference>
<dbReference type="STRING" id="390241.SAMN04488023_16117"/>
<dbReference type="GO" id="GO:0016747">
    <property type="term" value="F:acyltransferase activity, transferring groups other than amino-acyl groups"/>
    <property type="evidence" value="ECO:0007669"/>
    <property type="project" value="InterPro"/>
</dbReference>
<proteinExistence type="predicted"/>
<dbReference type="Pfam" id="PF00583">
    <property type="entry name" value="Acetyltransf_1"/>
    <property type="match status" value="1"/>
</dbReference>
<keyword evidence="2" id="KW-0012">Acyltransferase</keyword>
<sequence length="175" mass="19997">MANITIEQVKTADVSRLHHIGRATFSETFSDLNTPEDMNQYLVESFSINKLMSELRNPGSQFYFAVADGKDIGYLKVNFRDAQTEKLEGNTLEIERIYVLKDFHGQQVGQLLYNKAIQVASEFKADYVWLGVWEENQRAINFYRKNGFAAFGSHAFQLGADEQTDILMKKVLNIA</sequence>
<protein>
    <submittedName>
        <fullName evidence="4">Ribosomal protein S18 acetylase RimI</fullName>
    </submittedName>
</protein>
<dbReference type="InterPro" id="IPR000182">
    <property type="entry name" value="GNAT_dom"/>
</dbReference>
<dbReference type="EMBL" id="FOGG01000061">
    <property type="protein sequence ID" value="SES29928.1"/>
    <property type="molecule type" value="Genomic_DNA"/>
</dbReference>
<keyword evidence="5" id="KW-1185">Reference proteome</keyword>
<feature type="domain" description="N-acetyltransferase" evidence="3">
    <location>
        <begin position="4"/>
        <end position="173"/>
    </location>
</feature>
<dbReference type="AlphaFoldDB" id="A0A1H9W7P9"/>
<evidence type="ECO:0000256" key="1">
    <source>
        <dbReference type="ARBA" id="ARBA00022679"/>
    </source>
</evidence>
<dbReference type="InterPro" id="IPR051556">
    <property type="entry name" value="N-term/lysine_N-AcTrnsfr"/>
</dbReference>
<dbReference type="SUPFAM" id="SSF55729">
    <property type="entry name" value="Acyl-CoA N-acyltransferases (Nat)"/>
    <property type="match status" value="1"/>
</dbReference>
<dbReference type="CDD" id="cd04301">
    <property type="entry name" value="NAT_SF"/>
    <property type="match status" value="1"/>
</dbReference>
<gene>
    <name evidence="4" type="ORF">SAMN04488023_16117</name>
</gene>
<dbReference type="InterPro" id="IPR016181">
    <property type="entry name" value="Acyl_CoA_acyltransferase"/>
</dbReference>
<evidence type="ECO:0000313" key="5">
    <source>
        <dbReference type="Proteomes" id="UP000199572"/>
    </source>
</evidence>
<dbReference type="PANTHER" id="PTHR42919">
    <property type="entry name" value="N-ALPHA-ACETYLTRANSFERASE"/>
    <property type="match status" value="1"/>
</dbReference>
<dbReference type="OrthoDB" id="7205533at2"/>
<dbReference type="PROSITE" id="PS51186">
    <property type="entry name" value="GNAT"/>
    <property type="match status" value="1"/>
</dbReference>
<evidence type="ECO:0000259" key="3">
    <source>
        <dbReference type="PROSITE" id="PS51186"/>
    </source>
</evidence>
<organism evidence="4 5">
    <name type="scientific">Pedobacter rhizosphaerae</name>
    <dbReference type="NCBI Taxonomy" id="390241"/>
    <lineage>
        <taxon>Bacteria</taxon>
        <taxon>Pseudomonadati</taxon>
        <taxon>Bacteroidota</taxon>
        <taxon>Sphingobacteriia</taxon>
        <taxon>Sphingobacteriales</taxon>
        <taxon>Sphingobacteriaceae</taxon>
        <taxon>Pedobacter</taxon>
    </lineage>
</organism>
<dbReference type="RefSeq" id="WP_090889901.1">
    <property type="nucleotide sequence ID" value="NZ_FOGG01000061.1"/>
</dbReference>
<name>A0A1H9W7P9_9SPHI</name>
<dbReference type="GO" id="GO:0005840">
    <property type="term" value="C:ribosome"/>
    <property type="evidence" value="ECO:0007669"/>
    <property type="project" value="UniProtKB-KW"/>
</dbReference>
<dbReference type="Gene3D" id="3.40.630.30">
    <property type="match status" value="1"/>
</dbReference>
<keyword evidence="1" id="KW-0808">Transferase</keyword>
<evidence type="ECO:0000313" key="4">
    <source>
        <dbReference type="EMBL" id="SES29928.1"/>
    </source>
</evidence>
<accession>A0A1H9W7P9</accession>
<reference evidence="4 5" key="1">
    <citation type="submission" date="2016-10" db="EMBL/GenBank/DDBJ databases">
        <authorList>
            <person name="de Groot N.N."/>
        </authorList>
    </citation>
    <scope>NUCLEOTIDE SEQUENCE [LARGE SCALE GENOMIC DNA]</scope>
    <source>
        <strain evidence="4 5">DSM 18610</strain>
    </source>
</reference>
<evidence type="ECO:0000256" key="2">
    <source>
        <dbReference type="ARBA" id="ARBA00023315"/>
    </source>
</evidence>